<keyword evidence="3" id="KW-1185">Reference proteome</keyword>
<dbReference type="AlphaFoldDB" id="A0A484KSI7"/>
<dbReference type="Gene3D" id="3.30.70.100">
    <property type="match status" value="1"/>
</dbReference>
<dbReference type="Proteomes" id="UP000595140">
    <property type="component" value="Unassembled WGS sequence"/>
</dbReference>
<evidence type="ECO:0008006" key="4">
    <source>
        <dbReference type="Google" id="ProtNLM"/>
    </source>
</evidence>
<evidence type="ECO:0000313" key="3">
    <source>
        <dbReference type="Proteomes" id="UP000595140"/>
    </source>
</evidence>
<feature type="compositionally biased region" description="Basic and acidic residues" evidence="1">
    <location>
        <begin position="64"/>
        <end position="87"/>
    </location>
</feature>
<protein>
    <recommendedName>
        <fullName evidence="4">HMA domain-containing protein</fullName>
    </recommendedName>
</protein>
<feature type="compositionally biased region" description="Basic and acidic residues" evidence="1">
    <location>
        <begin position="257"/>
        <end position="271"/>
    </location>
</feature>
<feature type="region of interest" description="Disordered" evidence="1">
    <location>
        <begin position="257"/>
        <end position="281"/>
    </location>
</feature>
<gene>
    <name evidence="2" type="ORF">CCAM_LOCUS9354</name>
</gene>
<name>A0A484KSI7_9ASTE</name>
<evidence type="ECO:0000256" key="1">
    <source>
        <dbReference type="SAM" id="MobiDB-lite"/>
    </source>
</evidence>
<feature type="region of interest" description="Disordered" evidence="1">
    <location>
        <begin position="55"/>
        <end position="97"/>
    </location>
</feature>
<evidence type="ECO:0000313" key="2">
    <source>
        <dbReference type="EMBL" id="VFQ67578.1"/>
    </source>
</evidence>
<organism evidence="2 3">
    <name type="scientific">Cuscuta campestris</name>
    <dbReference type="NCBI Taxonomy" id="132261"/>
    <lineage>
        <taxon>Eukaryota</taxon>
        <taxon>Viridiplantae</taxon>
        <taxon>Streptophyta</taxon>
        <taxon>Embryophyta</taxon>
        <taxon>Tracheophyta</taxon>
        <taxon>Spermatophyta</taxon>
        <taxon>Magnoliopsida</taxon>
        <taxon>eudicotyledons</taxon>
        <taxon>Gunneridae</taxon>
        <taxon>Pentapetalae</taxon>
        <taxon>asterids</taxon>
        <taxon>lamiids</taxon>
        <taxon>Solanales</taxon>
        <taxon>Convolvulaceae</taxon>
        <taxon>Cuscuteae</taxon>
        <taxon>Cuscuta</taxon>
        <taxon>Cuscuta subgen. Grammica</taxon>
        <taxon>Cuscuta sect. Cleistogrammica</taxon>
    </lineage>
</organism>
<accession>A0A484KSI7</accession>
<dbReference type="EMBL" id="OOIL02000624">
    <property type="protein sequence ID" value="VFQ67578.1"/>
    <property type="molecule type" value="Genomic_DNA"/>
</dbReference>
<sequence>MTSITGVGGVKFIAIADDSNKEVIVMRFRGQANVVVRCLSALASSPHNIRFTVSSVSPFSKPKQPAEKKDEEKKKDTPAAKPDDKKSNKGPPFYNLEYNKRAKGDQSENAMSILAGIKGVHSISMEDEAKLLLITEAQETSNIRATMSRKKGLRDNFDFKTSKPMNNKPVEKKDQGNDDKKKIIVKSENMGMEDVRGRVMRNLGEVEGLDSILIEPAEKKLLTVTGSANVVDVLGALFKVKRLRDCTTIVSVGPNKKEEAKKKEGGGEKKPAANNPAPVHQAATHAPGMHYCPQVPQPYGYQQPYGYPTYTNSGYYYPPQPHYQAYTNGYDPTTTYEDNNGCRIS</sequence>
<reference evidence="2 3" key="1">
    <citation type="submission" date="2018-04" db="EMBL/GenBank/DDBJ databases">
        <authorList>
            <person name="Vogel A."/>
        </authorList>
    </citation>
    <scope>NUCLEOTIDE SEQUENCE [LARGE SCALE GENOMIC DNA]</scope>
</reference>
<proteinExistence type="predicted"/>